<dbReference type="Pfam" id="PF10720">
    <property type="entry name" value="DUF2515"/>
    <property type="match status" value="1"/>
</dbReference>
<sequence>MNHLLVTETQLHKIKRMTMKNNLDNISRTKAYERFYKRNPEIRWALLAGIVSRNAGWNMTDLESTWFKEILEPSTRATIFAMYERSNWLIFQDAYPQLLLYEWKKKNQLLEFEQLKALNVSSFMQKEWQVFWDKRDEIRLCTALIINEQQLLEKEVMSRKTYSKKIFHTLRYQLEEHAHFSYVLLPTLEGSVYGQYVRNFADVGQRIKLGKRLAMLLFHPTIHTDILDFMYSIEHTGSRRDYERICKMESQNSSPILRWTYPIFSHPPAKGIDWSTNHKDVTSFFRRVKEKKPKEIRRWVHKKRVELYWLYKVSRL</sequence>
<evidence type="ECO:0000313" key="1">
    <source>
        <dbReference type="EMBL" id="XDI37082.1"/>
    </source>
</evidence>
<dbReference type="InterPro" id="IPR019658">
    <property type="entry name" value="DUF2515"/>
</dbReference>
<name>A0AB39BTH3_9BACI</name>
<reference evidence="1" key="1">
    <citation type="submission" date="2024-07" db="EMBL/GenBank/DDBJ databases">
        <title>Identification and characteristics of an arsenic-resistant bacterial isolate, which belongs to a novel species.</title>
        <authorList>
            <person name="Juszczyk A."/>
            <person name="Kowalczyk A."/>
            <person name="Was K."/>
            <person name="Kosowicz W."/>
            <person name="Budzyn A."/>
            <person name="Latowski D."/>
        </authorList>
    </citation>
    <scope>NUCLEOTIDE SEQUENCE</scope>
    <source>
        <strain evidence="1">As8PL</strain>
    </source>
</reference>
<accession>A0AB39BTH3</accession>
<proteinExistence type="predicted"/>
<protein>
    <submittedName>
        <fullName evidence="1">DUF2515 family protein</fullName>
    </submittedName>
</protein>
<dbReference type="RefSeq" id="WP_368504459.1">
    <property type="nucleotide sequence ID" value="NZ_CP162551.1"/>
</dbReference>
<gene>
    <name evidence="1" type="ORF">AB3N04_01860</name>
</gene>
<dbReference type="AlphaFoldDB" id="A0AB39BTH3"/>
<organism evidence="1">
    <name type="scientific">Alkalihalophilus sp. As8PL</name>
    <dbReference type="NCBI Taxonomy" id="3237103"/>
    <lineage>
        <taxon>Bacteria</taxon>
        <taxon>Bacillati</taxon>
        <taxon>Bacillota</taxon>
        <taxon>Bacilli</taxon>
        <taxon>Bacillales</taxon>
        <taxon>Bacillaceae</taxon>
        <taxon>Alkalihalophilus</taxon>
    </lineage>
</organism>
<dbReference type="EMBL" id="CP162551">
    <property type="protein sequence ID" value="XDI37082.1"/>
    <property type="molecule type" value="Genomic_DNA"/>
</dbReference>